<accession>A0ABU9CE52</accession>
<gene>
    <name evidence="1" type="ORF">AACH10_00805</name>
</gene>
<keyword evidence="2" id="KW-1185">Reference proteome</keyword>
<organism evidence="1 2">
    <name type="scientific">Pseudaquabacterium inlustre</name>
    <dbReference type="NCBI Taxonomy" id="2984192"/>
    <lineage>
        <taxon>Bacteria</taxon>
        <taxon>Pseudomonadati</taxon>
        <taxon>Pseudomonadota</taxon>
        <taxon>Betaproteobacteria</taxon>
        <taxon>Burkholderiales</taxon>
        <taxon>Sphaerotilaceae</taxon>
        <taxon>Pseudaquabacterium</taxon>
    </lineage>
</organism>
<dbReference type="EMBL" id="JBBUTH010000001">
    <property type="protein sequence ID" value="MEK8048772.1"/>
    <property type="molecule type" value="Genomic_DNA"/>
</dbReference>
<name>A0ABU9CE52_9BURK</name>
<sequence length="238" mass="25068">MKSWIKHPFVIAAGLGLAVLLVAAALPLLHLGQPGGGATADARRPDAADANLPWQVRALGDGRSQVFGLTLGSDTLAQAEARFGDNLQLALVARLGEVGALEALVDPMSAGFVSGRLVLAFDVPEATLRRWRANVGGSEAMEGGVRRFTLRAADRDEARRAPLAGLSFIPALRLGEADLRERFGPPDQVQAEADGVQRLLYPERGLAASVRAGQRGVLQYVAPRDFAARLGAPAQGKP</sequence>
<reference evidence="1 2" key="1">
    <citation type="submission" date="2024-04" db="EMBL/GenBank/DDBJ databases">
        <title>Novel species of the genus Ideonella isolated from streams.</title>
        <authorList>
            <person name="Lu H."/>
        </authorList>
    </citation>
    <scope>NUCLEOTIDE SEQUENCE [LARGE SCALE GENOMIC DNA]</scope>
    <source>
        <strain evidence="1 2">DXS22W</strain>
    </source>
</reference>
<comment type="caution">
    <text evidence="1">The sequence shown here is derived from an EMBL/GenBank/DDBJ whole genome shotgun (WGS) entry which is preliminary data.</text>
</comment>
<evidence type="ECO:0000313" key="2">
    <source>
        <dbReference type="Proteomes" id="UP001365405"/>
    </source>
</evidence>
<dbReference type="Proteomes" id="UP001365405">
    <property type="component" value="Unassembled WGS sequence"/>
</dbReference>
<proteinExistence type="predicted"/>
<evidence type="ECO:0000313" key="1">
    <source>
        <dbReference type="EMBL" id="MEK8048772.1"/>
    </source>
</evidence>
<protein>
    <submittedName>
        <fullName evidence="1">Uncharacterized protein</fullName>
    </submittedName>
</protein>
<dbReference type="RefSeq" id="WP_341408446.1">
    <property type="nucleotide sequence ID" value="NZ_JBBUTH010000001.1"/>
</dbReference>